<gene>
    <name evidence="3" type="ORF">POKL1161_LOCUS989</name>
</gene>
<accession>A0A7S1CW33</accession>
<evidence type="ECO:0000313" key="3">
    <source>
        <dbReference type="EMBL" id="CAD8928636.1"/>
    </source>
</evidence>
<feature type="region of interest" description="Disordered" evidence="1">
    <location>
        <begin position="29"/>
        <end position="63"/>
    </location>
</feature>
<dbReference type="PANTHER" id="PTHR43689">
    <property type="entry name" value="HYDROLASE"/>
    <property type="match status" value="1"/>
</dbReference>
<dbReference type="SUPFAM" id="SSF53474">
    <property type="entry name" value="alpha/beta-Hydrolases"/>
    <property type="match status" value="1"/>
</dbReference>
<feature type="domain" description="AB hydrolase-1" evidence="2">
    <location>
        <begin position="122"/>
        <end position="361"/>
    </location>
</feature>
<evidence type="ECO:0000259" key="2">
    <source>
        <dbReference type="Pfam" id="PF12697"/>
    </source>
</evidence>
<dbReference type="Pfam" id="PF12697">
    <property type="entry name" value="Abhydrolase_6"/>
    <property type="match status" value="1"/>
</dbReference>
<dbReference type="InterPro" id="IPR000073">
    <property type="entry name" value="AB_hydrolase_1"/>
</dbReference>
<dbReference type="Gene3D" id="3.40.50.1820">
    <property type="entry name" value="alpha/beta hydrolase"/>
    <property type="match status" value="1"/>
</dbReference>
<dbReference type="InterPro" id="IPR029058">
    <property type="entry name" value="AB_hydrolase_fold"/>
</dbReference>
<name>A0A7S1CW33_9CHLO</name>
<organism evidence="3">
    <name type="scientific">Picochlorum oklahomense</name>
    <dbReference type="NCBI Taxonomy" id="249345"/>
    <lineage>
        <taxon>Eukaryota</taxon>
        <taxon>Viridiplantae</taxon>
        <taxon>Chlorophyta</taxon>
        <taxon>core chlorophytes</taxon>
        <taxon>Trebouxiophyceae</taxon>
        <taxon>Trebouxiophyceae incertae sedis</taxon>
        <taxon>Picochlorum</taxon>
    </lineage>
</organism>
<dbReference type="EMBL" id="HBFV01001401">
    <property type="protein sequence ID" value="CAD8928636.1"/>
    <property type="molecule type" value="Transcribed_RNA"/>
</dbReference>
<reference evidence="3" key="1">
    <citation type="submission" date="2021-01" db="EMBL/GenBank/DDBJ databases">
        <authorList>
            <person name="Corre E."/>
            <person name="Pelletier E."/>
            <person name="Niang G."/>
            <person name="Scheremetjew M."/>
            <person name="Finn R."/>
            <person name="Kale V."/>
            <person name="Holt S."/>
            <person name="Cochrane G."/>
            <person name="Meng A."/>
            <person name="Brown T."/>
            <person name="Cohen L."/>
        </authorList>
    </citation>
    <scope>NUCLEOTIDE SEQUENCE</scope>
    <source>
        <strain evidence="3">CCMP2329</strain>
    </source>
</reference>
<dbReference type="PRINTS" id="PR00111">
    <property type="entry name" value="ABHYDROLASE"/>
</dbReference>
<protein>
    <recommendedName>
        <fullName evidence="2">AB hydrolase-1 domain-containing protein</fullName>
    </recommendedName>
</protein>
<dbReference type="PANTHER" id="PTHR43689:SF8">
    <property type="entry name" value="ALPHA_BETA-HYDROLASES SUPERFAMILY PROTEIN"/>
    <property type="match status" value="1"/>
</dbReference>
<feature type="compositionally biased region" description="Low complexity" evidence="1">
    <location>
        <begin position="36"/>
        <end position="53"/>
    </location>
</feature>
<sequence>MISLSSISATTIAKQHAVAQKSHRSVGRFARSMVPSSHSESSASGTATTATTAEIGFDRDEDGYPSCIPREYIDEIEEPAALDVLKNMQLAQLMVPSLGLVKTAYVFEPCSNTTSSENVPAFVLLHGFDSSMLEFRRLIPKLNRLGDVYVVDLAGWGFSDCGFAENADIQLGPAQKRDHLQKFIEDVVGRPVTLLGTSLGGSVAIDFAAEYQGEWVNSLVLVDAQGFIDGIGPMSSMPRFLSVLGVQVLKSIPLRNMANKMAYFDKERYATEDAMRIGRLHTHLPGWTDANVAFMQSGGYAVSTRLKDMNLPSLVVWGRNDEILDPSYADKFMDVLPNAHMVWIDECGHVPALEQPDALVSAIDSFVNESS</sequence>
<evidence type="ECO:0000256" key="1">
    <source>
        <dbReference type="SAM" id="MobiDB-lite"/>
    </source>
</evidence>
<proteinExistence type="predicted"/>
<dbReference type="AlphaFoldDB" id="A0A7S1CW33"/>